<dbReference type="Proteomes" id="UP000015106">
    <property type="component" value="Chromosome 3"/>
</dbReference>
<reference evidence="2" key="1">
    <citation type="journal article" date="2013" name="Nature">
        <title>Draft genome of the wheat A-genome progenitor Triticum urartu.</title>
        <authorList>
            <person name="Ling H.Q."/>
            <person name="Zhao S."/>
            <person name="Liu D."/>
            <person name="Wang J."/>
            <person name="Sun H."/>
            <person name="Zhang C."/>
            <person name="Fan H."/>
            <person name="Li D."/>
            <person name="Dong L."/>
            <person name="Tao Y."/>
            <person name="Gao C."/>
            <person name="Wu H."/>
            <person name="Li Y."/>
            <person name="Cui Y."/>
            <person name="Guo X."/>
            <person name="Zheng S."/>
            <person name="Wang B."/>
            <person name="Yu K."/>
            <person name="Liang Q."/>
            <person name="Yang W."/>
            <person name="Lou X."/>
            <person name="Chen J."/>
            <person name="Feng M."/>
            <person name="Jian J."/>
            <person name="Zhang X."/>
            <person name="Luo G."/>
            <person name="Jiang Y."/>
            <person name="Liu J."/>
            <person name="Wang Z."/>
            <person name="Sha Y."/>
            <person name="Zhang B."/>
            <person name="Wu H."/>
            <person name="Tang D."/>
            <person name="Shen Q."/>
            <person name="Xue P."/>
            <person name="Zou S."/>
            <person name="Wang X."/>
            <person name="Liu X."/>
            <person name="Wang F."/>
            <person name="Yang Y."/>
            <person name="An X."/>
            <person name="Dong Z."/>
            <person name="Zhang K."/>
            <person name="Zhang X."/>
            <person name="Luo M.C."/>
            <person name="Dvorak J."/>
            <person name="Tong Y."/>
            <person name="Wang J."/>
            <person name="Yang H."/>
            <person name="Li Z."/>
            <person name="Wang D."/>
            <person name="Zhang A."/>
            <person name="Wang J."/>
        </authorList>
    </citation>
    <scope>NUCLEOTIDE SEQUENCE</scope>
    <source>
        <strain evidence="2">cv. G1812</strain>
    </source>
</reference>
<proteinExistence type="predicted"/>
<name>A0A8R7PSQ7_TRIUA</name>
<dbReference type="AlphaFoldDB" id="A0A8R7PSQ7"/>
<reference evidence="1" key="3">
    <citation type="submission" date="2022-06" db="UniProtKB">
        <authorList>
            <consortium name="EnsemblPlants"/>
        </authorList>
    </citation>
    <scope>IDENTIFICATION</scope>
</reference>
<dbReference type="Gramene" id="TuG1812G0300002502.01.T01">
    <property type="protein sequence ID" value="TuG1812G0300002502.01.T01.cds355712"/>
    <property type="gene ID" value="TuG1812G0300002502.01"/>
</dbReference>
<keyword evidence="2" id="KW-1185">Reference proteome</keyword>
<evidence type="ECO:0000313" key="1">
    <source>
        <dbReference type="EnsemblPlants" id="TuG1812G0300002502.01.T01.cds355712"/>
    </source>
</evidence>
<dbReference type="EnsemblPlants" id="TuG1812G0300002502.01.T01">
    <property type="protein sequence ID" value="TuG1812G0300002502.01.T01.cds355712"/>
    <property type="gene ID" value="TuG1812G0300002502.01"/>
</dbReference>
<protein>
    <submittedName>
        <fullName evidence="1">Uncharacterized protein</fullName>
    </submittedName>
</protein>
<reference evidence="1" key="2">
    <citation type="submission" date="2018-03" db="EMBL/GenBank/DDBJ databases">
        <title>The Triticum urartu genome reveals the dynamic nature of wheat genome evolution.</title>
        <authorList>
            <person name="Ling H."/>
            <person name="Ma B."/>
            <person name="Shi X."/>
            <person name="Liu H."/>
            <person name="Dong L."/>
            <person name="Sun H."/>
            <person name="Cao Y."/>
            <person name="Gao Q."/>
            <person name="Zheng S."/>
            <person name="Li Y."/>
            <person name="Yu Y."/>
            <person name="Du H."/>
            <person name="Qi M."/>
            <person name="Li Y."/>
            <person name="Yu H."/>
            <person name="Cui Y."/>
            <person name="Wang N."/>
            <person name="Chen C."/>
            <person name="Wu H."/>
            <person name="Zhao Y."/>
            <person name="Zhang J."/>
            <person name="Li Y."/>
            <person name="Zhou W."/>
            <person name="Zhang B."/>
            <person name="Hu W."/>
            <person name="Eijk M."/>
            <person name="Tang J."/>
            <person name="Witsenboer H."/>
            <person name="Zhao S."/>
            <person name="Li Z."/>
            <person name="Zhang A."/>
            <person name="Wang D."/>
            <person name="Liang C."/>
        </authorList>
    </citation>
    <scope>NUCLEOTIDE SEQUENCE [LARGE SCALE GENOMIC DNA]</scope>
    <source>
        <strain evidence="1">cv. G1812</strain>
    </source>
</reference>
<sequence length="52" mass="5808">MVIVLLCDGSGASVRWWPYQSTVVSRAEQTNNGQSHVHRELPIVNKAAMSWP</sequence>
<organism evidence="1 2">
    <name type="scientific">Triticum urartu</name>
    <name type="common">Red wild einkorn</name>
    <name type="synonym">Crithodium urartu</name>
    <dbReference type="NCBI Taxonomy" id="4572"/>
    <lineage>
        <taxon>Eukaryota</taxon>
        <taxon>Viridiplantae</taxon>
        <taxon>Streptophyta</taxon>
        <taxon>Embryophyta</taxon>
        <taxon>Tracheophyta</taxon>
        <taxon>Spermatophyta</taxon>
        <taxon>Magnoliopsida</taxon>
        <taxon>Liliopsida</taxon>
        <taxon>Poales</taxon>
        <taxon>Poaceae</taxon>
        <taxon>BOP clade</taxon>
        <taxon>Pooideae</taxon>
        <taxon>Triticodae</taxon>
        <taxon>Triticeae</taxon>
        <taxon>Triticinae</taxon>
        <taxon>Triticum</taxon>
    </lineage>
</organism>
<accession>A0A8R7PSQ7</accession>
<evidence type="ECO:0000313" key="2">
    <source>
        <dbReference type="Proteomes" id="UP000015106"/>
    </source>
</evidence>